<dbReference type="InterPro" id="IPR024607">
    <property type="entry name" value="Sulfatase_CS"/>
</dbReference>
<keyword evidence="5" id="KW-0732">Signal</keyword>
<protein>
    <recommendedName>
        <fullName evidence="6">Sulfatase N-terminal domain-containing protein</fullName>
    </recommendedName>
</protein>
<keyword evidence="8" id="KW-1185">Reference proteome</keyword>
<proteinExistence type="inferred from homology"/>
<dbReference type="STRING" id="41514.SARI_01166"/>
<dbReference type="EMBL" id="CP000880">
    <property type="protein sequence ID" value="ABX21071.1"/>
    <property type="molecule type" value="Genomic_DNA"/>
</dbReference>
<feature type="chain" id="PRO_5002739260" description="Sulfatase N-terminal domain-containing protein" evidence="5">
    <location>
        <begin position="31"/>
        <end position="543"/>
    </location>
</feature>
<organism evidence="7 8">
    <name type="scientific">Salmonella arizonae (strain ATCC BAA-731 / CDC346-86 / RSK2980)</name>
    <dbReference type="NCBI Taxonomy" id="41514"/>
    <lineage>
        <taxon>Bacteria</taxon>
        <taxon>Pseudomonadati</taxon>
        <taxon>Pseudomonadota</taxon>
        <taxon>Gammaproteobacteria</taxon>
        <taxon>Enterobacterales</taxon>
        <taxon>Enterobacteriaceae</taxon>
        <taxon>Salmonella</taxon>
    </lineage>
</organism>
<dbReference type="Gene3D" id="3.40.720.10">
    <property type="entry name" value="Alkaline Phosphatase, subunit A"/>
    <property type="match status" value="1"/>
</dbReference>
<accession>A9MP90</accession>
<keyword evidence="3" id="KW-0378">Hydrolase</keyword>
<dbReference type="InterPro" id="IPR017850">
    <property type="entry name" value="Alkaline_phosphatase_core_sf"/>
</dbReference>
<name>A9MP90_SALAR</name>
<gene>
    <name evidence="7" type="ordered locus">SARI_01166</name>
</gene>
<dbReference type="PANTHER" id="PTHR42693">
    <property type="entry name" value="ARYLSULFATASE FAMILY MEMBER"/>
    <property type="match status" value="1"/>
</dbReference>
<evidence type="ECO:0000256" key="2">
    <source>
        <dbReference type="ARBA" id="ARBA00022723"/>
    </source>
</evidence>
<dbReference type="InterPro" id="IPR050738">
    <property type="entry name" value="Sulfatase"/>
</dbReference>
<evidence type="ECO:0000313" key="8">
    <source>
        <dbReference type="Proteomes" id="UP000002084"/>
    </source>
</evidence>
<dbReference type="HOGENOM" id="CLU_006332_10_2_6"/>
<evidence type="ECO:0000256" key="4">
    <source>
        <dbReference type="ARBA" id="ARBA00022837"/>
    </source>
</evidence>
<dbReference type="PANTHER" id="PTHR42693:SF53">
    <property type="entry name" value="ENDO-4-O-SULFATASE"/>
    <property type="match status" value="1"/>
</dbReference>
<comment type="similarity">
    <text evidence="1">Belongs to the sulfatase family.</text>
</comment>
<dbReference type="GO" id="GO:0004065">
    <property type="term" value="F:arylsulfatase activity"/>
    <property type="evidence" value="ECO:0007669"/>
    <property type="project" value="TreeGrafter"/>
</dbReference>
<evidence type="ECO:0000256" key="1">
    <source>
        <dbReference type="ARBA" id="ARBA00008779"/>
    </source>
</evidence>
<dbReference type="Gene3D" id="3.30.1120.10">
    <property type="match status" value="1"/>
</dbReference>
<dbReference type="KEGG" id="ses:SARI_01166"/>
<dbReference type="Proteomes" id="UP000002084">
    <property type="component" value="Chromosome"/>
</dbReference>
<feature type="signal peptide" evidence="5">
    <location>
        <begin position="1"/>
        <end position="30"/>
    </location>
</feature>
<evidence type="ECO:0000259" key="6">
    <source>
        <dbReference type="Pfam" id="PF00884"/>
    </source>
</evidence>
<dbReference type="GO" id="GO:0046872">
    <property type="term" value="F:metal ion binding"/>
    <property type="evidence" value="ECO:0007669"/>
    <property type="project" value="UniProtKB-KW"/>
</dbReference>
<dbReference type="PROSITE" id="PS00149">
    <property type="entry name" value="SULFATASE_2"/>
    <property type="match status" value="1"/>
</dbReference>
<feature type="domain" description="Sulfatase N-terminal" evidence="6">
    <location>
        <begin position="42"/>
        <end position="392"/>
    </location>
</feature>
<evidence type="ECO:0000256" key="3">
    <source>
        <dbReference type="ARBA" id="ARBA00022801"/>
    </source>
</evidence>
<dbReference type="SUPFAM" id="SSF53649">
    <property type="entry name" value="Alkaline phosphatase-like"/>
    <property type="match status" value="1"/>
</dbReference>
<keyword evidence="2" id="KW-0479">Metal-binding</keyword>
<evidence type="ECO:0000313" key="7">
    <source>
        <dbReference type="EMBL" id="ABX21071.1"/>
    </source>
</evidence>
<sequence>MTMKLSAGRKTLLAGLIATVCSTIASSVLAAPTSTVAGNEKPNVLLVIMDDLGTGQLDFTLNNLDKNVLSQRSVPMRYQGDLDKMIDAAQRAMPNVAQLAQNGVKMTNAFVAHPVCGPSRAGIYTGRYPTSFGTYSNDDAIKGIPLDIKLLPELFQENGYATANIGKWHNSRIDKKNYIADDVKTRDYHDNMISVSEPGYEPQKRGFDYSYSYYASGAALWNSPAIWRNSQNISAPGYLTHHLTEETLKFIDRAGQKPFFISLAYSVPHIPLEQASPAKYMDRFNTGNVEADKYFAAINAADEGIGKIINYLKEKDELDNTLIFFISDNGAVNESPMPMNGMDRGYKGQMYNGGVHIPFVAYWPKQIPAGTQSDTLISALDILPTALHAAGITIPDEMNVDGKDIMPVLAGKSKTSPHQYLYWAGPGAKHYSEENQPFWYGYWKWITYTNPSAPKNPNLEKLSKASWAIRDQEWALYFYDDGTNTPKLFNDKQDPMESKDLAAQFPERVKVMKTAFYEWIKNKPKPIAWGQDRFHILEESAKK</sequence>
<keyword evidence="4" id="KW-0106">Calcium</keyword>
<dbReference type="AlphaFoldDB" id="A9MP90"/>
<reference evidence="7 8" key="1">
    <citation type="submission" date="2007-11" db="EMBL/GenBank/DDBJ databases">
        <authorList>
            <consortium name="The Salmonella enterica serovar Arizonae Genome Sequencing Project"/>
            <person name="McClelland M."/>
            <person name="Sanderson E.K."/>
            <person name="Porwollik S."/>
            <person name="Spieth J."/>
            <person name="Clifton W.S."/>
            <person name="Fulton R."/>
            <person name="Chunyan W."/>
            <person name="Wollam A."/>
            <person name="Shah N."/>
            <person name="Pepin K."/>
            <person name="Bhonagiri V."/>
            <person name="Nash W."/>
            <person name="Johnson M."/>
            <person name="Thiruvilangam P."/>
            <person name="Wilson R."/>
        </authorList>
    </citation>
    <scope>NUCLEOTIDE SEQUENCE [LARGE SCALE GENOMIC DNA]</scope>
    <source>
        <strain evidence="8">ATCC BAA-731 / CDC346-86 / RSK2980</strain>
    </source>
</reference>
<dbReference type="InterPro" id="IPR000917">
    <property type="entry name" value="Sulfatase_N"/>
</dbReference>
<dbReference type="Pfam" id="PF00884">
    <property type="entry name" value="Sulfatase"/>
    <property type="match status" value="1"/>
</dbReference>
<evidence type="ECO:0000256" key="5">
    <source>
        <dbReference type="SAM" id="SignalP"/>
    </source>
</evidence>